<sequence length="347" mass="35852">MFVFDSRMAIVRPNLLLGAAAHENDYALLREAGVTHILQVGSELRPSFHGRFQYLRIPLEDAEQQDIISVLPRCFAFIQEAHRQAAGNPDGDDSAVPQPQPPPPSLPQPVVLVHCQAGMSRSASVVLAYLMWAERLPYGTALQQVKGVRPCVYPNMGFLLQLWEWEAGGCQLGCWPGWNKGRFAERLAQYRRAQAHAGLHPAVRVPLPLLPLEQLEPAGAAATAAPAVPVAHPIRTPAAPAAVTTPAAPGTPMAPTPAPAGGMGSNTSTSNTSTSSASSICGGVGVRGRLRRNGVSLGGVVAVGPGVMVGPGVSAAATIISTTTAAAGRAAVSCAAATASGAVGRQG</sequence>
<evidence type="ECO:0000256" key="2">
    <source>
        <dbReference type="ARBA" id="ARBA00022912"/>
    </source>
</evidence>
<organism evidence="6 7">
    <name type="scientific">Astrephomene gubernaculifera</name>
    <dbReference type="NCBI Taxonomy" id="47775"/>
    <lineage>
        <taxon>Eukaryota</taxon>
        <taxon>Viridiplantae</taxon>
        <taxon>Chlorophyta</taxon>
        <taxon>core chlorophytes</taxon>
        <taxon>Chlorophyceae</taxon>
        <taxon>CS clade</taxon>
        <taxon>Chlamydomonadales</taxon>
        <taxon>Astrephomenaceae</taxon>
        <taxon>Astrephomene</taxon>
    </lineage>
</organism>
<evidence type="ECO:0008006" key="8">
    <source>
        <dbReference type="Google" id="ProtNLM"/>
    </source>
</evidence>
<feature type="domain" description="Tyrosine specific protein phosphatases" evidence="5">
    <location>
        <begin position="109"/>
        <end position="150"/>
    </location>
</feature>
<name>A0AAD3DXA8_9CHLO</name>
<evidence type="ECO:0000256" key="3">
    <source>
        <dbReference type="SAM" id="MobiDB-lite"/>
    </source>
</evidence>
<gene>
    <name evidence="6" type="ORF">Agub_g11914</name>
</gene>
<dbReference type="InterPro" id="IPR020422">
    <property type="entry name" value="TYR_PHOSPHATASE_DUAL_dom"/>
</dbReference>
<evidence type="ECO:0000259" key="5">
    <source>
        <dbReference type="PROSITE" id="PS50056"/>
    </source>
</evidence>
<dbReference type="PROSITE" id="PS50054">
    <property type="entry name" value="TYR_PHOSPHATASE_DUAL"/>
    <property type="match status" value="1"/>
</dbReference>
<dbReference type="PROSITE" id="PS00383">
    <property type="entry name" value="TYR_PHOSPHATASE_1"/>
    <property type="match status" value="1"/>
</dbReference>
<dbReference type="PROSITE" id="PS50056">
    <property type="entry name" value="TYR_PHOSPHATASE_2"/>
    <property type="match status" value="1"/>
</dbReference>
<dbReference type="GO" id="GO:0008579">
    <property type="term" value="F:JUN kinase phosphatase activity"/>
    <property type="evidence" value="ECO:0007669"/>
    <property type="project" value="TreeGrafter"/>
</dbReference>
<dbReference type="SMART" id="SM00195">
    <property type="entry name" value="DSPc"/>
    <property type="match status" value="1"/>
</dbReference>
<keyword evidence="1" id="KW-0378">Hydrolase</keyword>
<feature type="domain" description="Tyrosine-protein phosphatase" evidence="4">
    <location>
        <begin position="7"/>
        <end position="171"/>
    </location>
</feature>
<evidence type="ECO:0000256" key="1">
    <source>
        <dbReference type="ARBA" id="ARBA00022801"/>
    </source>
</evidence>
<keyword evidence="7" id="KW-1185">Reference proteome</keyword>
<evidence type="ECO:0000313" key="6">
    <source>
        <dbReference type="EMBL" id="GFR49755.1"/>
    </source>
</evidence>
<evidence type="ECO:0000259" key="4">
    <source>
        <dbReference type="PROSITE" id="PS50054"/>
    </source>
</evidence>
<feature type="region of interest" description="Disordered" evidence="3">
    <location>
        <begin position="241"/>
        <end position="280"/>
    </location>
</feature>
<dbReference type="InterPro" id="IPR016130">
    <property type="entry name" value="Tyr_Pase_AS"/>
</dbReference>
<comment type="caution">
    <text evidence="6">The sequence shown here is derived from an EMBL/GenBank/DDBJ whole genome shotgun (WGS) entry which is preliminary data.</text>
</comment>
<dbReference type="PANTHER" id="PTHR46377">
    <property type="entry name" value="DUAL SPECIFICITY PROTEIN PHOSPHATASE 19"/>
    <property type="match status" value="1"/>
</dbReference>
<feature type="non-terminal residue" evidence="6">
    <location>
        <position position="1"/>
    </location>
</feature>
<dbReference type="InterPro" id="IPR029021">
    <property type="entry name" value="Prot-tyrosine_phosphatase-like"/>
</dbReference>
<dbReference type="GO" id="GO:0005737">
    <property type="term" value="C:cytoplasm"/>
    <property type="evidence" value="ECO:0007669"/>
    <property type="project" value="TreeGrafter"/>
</dbReference>
<evidence type="ECO:0000313" key="7">
    <source>
        <dbReference type="Proteomes" id="UP001054857"/>
    </source>
</evidence>
<dbReference type="Gene3D" id="3.90.190.10">
    <property type="entry name" value="Protein tyrosine phosphatase superfamily"/>
    <property type="match status" value="1"/>
</dbReference>
<accession>A0AAD3DXA8</accession>
<dbReference type="SUPFAM" id="SSF52799">
    <property type="entry name" value="(Phosphotyrosine protein) phosphatases II"/>
    <property type="match status" value="1"/>
</dbReference>
<keyword evidence="2" id="KW-0904">Protein phosphatase</keyword>
<protein>
    <recommendedName>
        <fullName evidence="8">Protein-tyrosine-phosphatase</fullName>
    </recommendedName>
</protein>
<dbReference type="Pfam" id="PF00782">
    <property type="entry name" value="DSPc"/>
    <property type="match status" value="1"/>
</dbReference>
<dbReference type="EMBL" id="BMAR01000032">
    <property type="protein sequence ID" value="GFR49755.1"/>
    <property type="molecule type" value="Genomic_DNA"/>
</dbReference>
<dbReference type="PANTHER" id="PTHR46377:SF1">
    <property type="entry name" value="DUAL SPECIFICITY PROTEIN PHOSPHATASE 19"/>
    <property type="match status" value="1"/>
</dbReference>
<proteinExistence type="predicted"/>
<feature type="compositionally biased region" description="Low complexity" evidence="3">
    <location>
        <begin position="265"/>
        <end position="279"/>
    </location>
</feature>
<dbReference type="AlphaFoldDB" id="A0AAD3DXA8"/>
<dbReference type="InterPro" id="IPR000387">
    <property type="entry name" value="Tyr_Pase_dom"/>
</dbReference>
<feature type="compositionally biased region" description="Low complexity" evidence="3">
    <location>
        <begin position="241"/>
        <end position="251"/>
    </location>
</feature>
<dbReference type="Proteomes" id="UP001054857">
    <property type="component" value="Unassembled WGS sequence"/>
</dbReference>
<dbReference type="CDD" id="cd14498">
    <property type="entry name" value="DSP"/>
    <property type="match status" value="1"/>
</dbReference>
<dbReference type="InterPro" id="IPR000340">
    <property type="entry name" value="Dual-sp_phosphatase_cat-dom"/>
</dbReference>
<feature type="region of interest" description="Disordered" evidence="3">
    <location>
        <begin position="85"/>
        <end position="104"/>
    </location>
</feature>
<reference evidence="6 7" key="1">
    <citation type="journal article" date="2021" name="Sci. Rep.">
        <title>Genome sequencing of the multicellular alga Astrephomene provides insights into convergent evolution of germ-soma differentiation.</title>
        <authorList>
            <person name="Yamashita S."/>
            <person name="Yamamoto K."/>
            <person name="Matsuzaki R."/>
            <person name="Suzuki S."/>
            <person name="Yamaguchi H."/>
            <person name="Hirooka S."/>
            <person name="Minakuchi Y."/>
            <person name="Miyagishima S."/>
            <person name="Kawachi M."/>
            <person name="Toyoda A."/>
            <person name="Nozaki H."/>
        </authorList>
    </citation>
    <scope>NUCLEOTIDE SEQUENCE [LARGE SCALE GENOMIC DNA]</scope>
    <source>
        <strain evidence="6 7">NIES-4017</strain>
    </source>
</reference>